<sequence>MAARNAEMNGNVERQRGQEDVERSFLDHLRRSSGEWVGTLLLLVQAMCVLPSPREIAEYIEENWADLRRYCPPSLSKEYFGA</sequence>
<keyword evidence="3" id="KW-1185">Reference proteome</keyword>
<evidence type="ECO:0000313" key="2">
    <source>
        <dbReference type="EMBL" id="VDK74147.1"/>
    </source>
</evidence>
<gene>
    <name evidence="2" type="ORF">ASIM_LOCUS20077</name>
</gene>
<dbReference type="Proteomes" id="UP000267096">
    <property type="component" value="Unassembled WGS sequence"/>
</dbReference>
<protein>
    <submittedName>
        <fullName evidence="4">Beta-fructofuranosidase</fullName>
    </submittedName>
</protein>
<proteinExistence type="predicted"/>
<organism evidence="4">
    <name type="scientific">Anisakis simplex</name>
    <name type="common">Herring worm</name>
    <dbReference type="NCBI Taxonomy" id="6269"/>
    <lineage>
        <taxon>Eukaryota</taxon>
        <taxon>Metazoa</taxon>
        <taxon>Ecdysozoa</taxon>
        <taxon>Nematoda</taxon>
        <taxon>Chromadorea</taxon>
        <taxon>Rhabditida</taxon>
        <taxon>Spirurina</taxon>
        <taxon>Ascaridomorpha</taxon>
        <taxon>Ascaridoidea</taxon>
        <taxon>Anisakidae</taxon>
        <taxon>Anisakis</taxon>
        <taxon>Anisakis simplex complex</taxon>
    </lineage>
</organism>
<evidence type="ECO:0000313" key="4">
    <source>
        <dbReference type="WBParaSite" id="ASIM_0002069801-mRNA-1"/>
    </source>
</evidence>
<evidence type="ECO:0000313" key="3">
    <source>
        <dbReference type="Proteomes" id="UP000267096"/>
    </source>
</evidence>
<reference evidence="2 3" key="2">
    <citation type="submission" date="2018-11" db="EMBL/GenBank/DDBJ databases">
        <authorList>
            <consortium name="Pathogen Informatics"/>
        </authorList>
    </citation>
    <scope>NUCLEOTIDE SEQUENCE [LARGE SCALE GENOMIC DNA]</scope>
</reference>
<dbReference type="EMBL" id="UYRR01038648">
    <property type="protein sequence ID" value="VDK74147.1"/>
    <property type="molecule type" value="Genomic_DNA"/>
</dbReference>
<evidence type="ECO:0000256" key="1">
    <source>
        <dbReference type="SAM" id="MobiDB-lite"/>
    </source>
</evidence>
<dbReference type="WBParaSite" id="ASIM_0002069801-mRNA-1">
    <property type="protein sequence ID" value="ASIM_0002069801-mRNA-1"/>
    <property type="gene ID" value="ASIM_0002069801"/>
</dbReference>
<dbReference type="AlphaFoldDB" id="A0A0M3KI79"/>
<accession>A0A0M3KI79</accession>
<name>A0A0M3KI79_ANISI</name>
<feature type="region of interest" description="Disordered" evidence="1">
    <location>
        <begin position="1"/>
        <end position="20"/>
    </location>
</feature>
<reference evidence="4" key="1">
    <citation type="submission" date="2017-02" db="UniProtKB">
        <authorList>
            <consortium name="WormBaseParasite"/>
        </authorList>
    </citation>
    <scope>IDENTIFICATION</scope>
</reference>